<organism evidence="5 6">
    <name type="scientific">Blautia hominis</name>
    <dbReference type="NCBI Taxonomy" id="2025493"/>
    <lineage>
        <taxon>Bacteria</taxon>
        <taxon>Bacillati</taxon>
        <taxon>Bacillota</taxon>
        <taxon>Clostridia</taxon>
        <taxon>Lachnospirales</taxon>
        <taxon>Lachnospiraceae</taxon>
        <taxon>Blautia</taxon>
    </lineage>
</organism>
<dbReference type="GO" id="GO:0016874">
    <property type="term" value="F:ligase activity"/>
    <property type="evidence" value="ECO:0007669"/>
    <property type="project" value="UniProtKB-KW"/>
</dbReference>
<dbReference type="SMART" id="SM00764">
    <property type="entry name" value="Citrate_ly_lig"/>
    <property type="match status" value="1"/>
</dbReference>
<dbReference type="NCBIfam" id="TIGR00125">
    <property type="entry name" value="cyt_tran_rel"/>
    <property type="match status" value="1"/>
</dbReference>
<dbReference type="PROSITE" id="PS51186">
    <property type="entry name" value="GNAT"/>
    <property type="match status" value="1"/>
</dbReference>
<dbReference type="SUPFAM" id="SSF52374">
    <property type="entry name" value="Nucleotidylyl transferase"/>
    <property type="match status" value="1"/>
</dbReference>
<dbReference type="InterPro" id="IPR005216">
    <property type="entry name" value="Citrate_lyase_ligase"/>
</dbReference>
<dbReference type="Proteomes" id="UP001600943">
    <property type="component" value="Unassembled WGS sequence"/>
</dbReference>
<dbReference type="RefSeq" id="WP_390403989.1">
    <property type="nucleotide sequence ID" value="NZ_BAABYW010000001.1"/>
</dbReference>
<evidence type="ECO:0000256" key="1">
    <source>
        <dbReference type="ARBA" id="ARBA00022741"/>
    </source>
</evidence>
<dbReference type="InterPro" id="IPR014729">
    <property type="entry name" value="Rossmann-like_a/b/a_fold"/>
</dbReference>
<reference evidence="5 6" key="1">
    <citation type="submission" date="2024-04" db="EMBL/GenBank/DDBJ databases">
        <title>Defined microbial consortia suppress multidrug-resistant proinflammatory Enterobacteriaceae via ecological control.</title>
        <authorList>
            <person name="Furuichi M."/>
            <person name="Kawaguchi T."/>
            <person name="Pust M."/>
            <person name="Yasuma K."/>
            <person name="Plichta D."/>
            <person name="Hasegawa N."/>
            <person name="Ohya T."/>
            <person name="Bhattarai S."/>
            <person name="Sasajima S."/>
            <person name="Aoto Y."/>
            <person name="Tuganbaev T."/>
            <person name="Yaginuma M."/>
            <person name="Ueda M."/>
            <person name="Okahashi N."/>
            <person name="Amafuji K."/>
            <person name="Kiridooshi Y."/>
            <person name="Sugita K."/>
            <person name="Strazar M."/>
            <person name="Skelly A."/>
            <person name="Suda W."/>
            <person name="Hattori M."/>
            <person name="Nakamoto N."/>
            <person name="Caballero S."/>
            <person name="Norman J."/>
            <person name="Olle B."/>
            <person name="Tanoue T."/>
            <person name="Arita M."/>
            <person name="Bucci V."/>
            <person name="Atarashi K."/>
            <person name="Xavier R."/>
            <person name="Honda K."/>
        </authorList>
    </citation>
    <scope>NUCLEOTIDE SEQUENCE [LARGE SCALE GENOMIC DNA]</scope>
    <source>
        <strain evidence="6">k04-0078-D8-1</strain>
    </source>
</reference>
<dbReference type="SUPFAM" id="SSF55729">
    <property type="entry name" value="Acyl-CoA N-acyltransferases (Nat)"/>
    <property type="match status" value="1"/>
</dbReference>
<feature type="domain" description="N-acetyltransferase" evidence="4">
    <location>
        <begin position="1"/>
        <end position="135"/>
    </location>
</feature>
<dbReference type="Gene3D" id="3.40.50.620">
    <property type="entry name" value="HUPs"/>
    <property type="match status" value="1"/>
</dbReference>
<keyword evidence="6" id="KW-1185">Reference proteome</keyword>
<dbReference type="InterPro" id="IPR016181">
    <property type="entry name" value="Acyl_CoA_acyltransferase"/>
</dbReference>
<evidence type="ECO:0000313" key="5">
    <source>
        <dbReference type="EMBL" id="GAA6407088.1"/>
    </source>
</evidence>
<dbReference type="InterPro" id="IPR013166">
    <property type="entry name" value="Citrate_lyase_ligase_C"/>
</dbReference>
<accession>A0ABQ0B6N3</accession>
<sequence>MMILEGNRIKGREMERLVSFLDRMGLKFEEGMDYSVCILDDEGEIVASGSVHENVIKCLAAAPAYRGTGLAAEIVNHLVRYEVERGITHIMVYTKPENEGLFSELGFFTILQAPGILFMENQKRGFGKYLEKLRQETPPKALENHCVNGSVVVNCNPFTLGHDFLIEQALKECDHLHLFLVPGDRGMFSEKERLEMVRIGIRDKNQVILHESSPYVISPATFPVYFFKEQFQGRQANCRLDLELFSDKIAPCLHIGKRFVGEEPICAVTRSYNEEMRRILPRSGIKVTEIERKTYNHVPISASEVRRLVERKELTYIKEMVPDGVYEYIKDSRFIP</sequence>
<keyword evidence="1 3" id="KW-0547">Nucleotide-binding</keyword>
<comment type="caution">
    <text evidence="5">The sequence shown here is derived from an EMBL/GenBank/DDBJ whole genome shotgun (WGS) entry which is preliminary data.</text>
</comment>
<proteinExistence type="predicted"/>
<dbReference type="PIRSF" id="PIRSF005751">
    <property type="entry name" value="Acet_citr_lig"/>
    <property type="match status" value="1"/>
</dbReference>
<dbReference type="EC" id="6.2.1.22" evidence="3"/>
<dbReference type="Gene3D" id="3.40.630.30">
    <property type="match status" value="1"/>
</dbReference>
<protein>
    <recommendedName>
        <fullName evidence="3">[Citrate [pro-3S]-lyase] ligase</fullName>
        <ecNumber evidence="3">6.2.1.22</ecNumber>
    </recommendedName>
</protein>
<dbReference type="Pfam" id="PF00583">
    <property type="entry name" value="Acetyltransf_1"/>
    <property type="match status" value="1"/>
</dbReference>
<gene>
    <name evidence="5" type="primary">citC_1</name>
    <name evidence="5" type="ORF">K040078D81_12050</name>
</gene>
<evidence type="ECO:0000313" key="6">
    <source>
        <dbReference type="Proteomes" id="UP001600943"/>
    </source>
</evidence>
<comment type="catalytic activity">
    <reaction evidence="3">
        <text>holo-[citrate lyase ACP] + acetate + ATP = acetyl-[citrate lyase ACP] + AMP + diphosphate</text>
        <dbReference type="Rhea" id="RHEA:23788"/>
        <dbReference type="Rhea" id="RHEA-COMP:10158"/>
        <dbReference type="Rhea" id="RHEA-COMP:13710"/>
        <dbReference type="ChEBI" id="CHEBI:30089"/>
        <dbReference type="ChEBI" id="CHEBI:30616"/>
        <dbReference type="ChEBI" id="CHEBI:33019"/>
        <dbReference type="ChEBI" id="CHEBI:82683"/>
        <dbReference type="ChEBI" id="CHEBI:137976"/>
        <dbReference type="ChEBI" id="CHEBI:456215"/>
        <dbReference type="EC" id="6.2.1.22"/>
    </reaction>
</comment>
<keyword evidence="2 3" id="KW-0067">ATP-binding</keyword>
<keyword evidence="3 5" id="KW-0436">Ligase</keyword>
<dbReference type="PANTHER" id="PTHR40599:SF1">
    <property type="entry name" value="[CITRATE [PRO-3S]-LYASE] LIGASE"/>
    <property type="match status" value="1"/>
</dbReference>
<evidence type="ECO:0000256" key="2">
    <source>
        <dbReference type="ARBA" id="ARBA00022840"/>
    </source>
</evidence>
<dbReference type="InterPro" id="IPR000182">
    <property type="entry name" value="GNAT_dom"/>
</dbReference>
<dbReference type="PANTHER" id="PTHR40599">
    <property type="entry name" value="[CITRATE [PRO-3S]-LYASE] LIGASE"/>
    <property type="match status" value="1"/>
</dbReference>
<comment type="function">
    <text evidence="3">Acetylation of prosthetic group (2-(5''-phosphoribosyl)-3'-dephosphocoenzyme-A) of the gamma subunit of citrate lyase.</text>
</comment>
<evidence type="ECO:0000256" key="3">
    <source>
        <dbReference type="PIRNR" id="PIRNR005751"/>
    </source>
</evidence>
<dbReference type="Pfam" id="PF08218">
    <property type="entry name" value="Citrate_ly_lig"/>
    <property type="match status" value="1"/>
</dbReference>
<dbReference type="InterPro" id="IPR004821">
    <property type="entry name" value="Cyt_trans-like"/>
</dbReference>
<dbReference type="EMBL" id="BAABYW010000001">
    <property type="protein sequence ID" value="GAA6407088.1"/>
    <property type="molecule type" value="Genomic_DNA"/>
</dbReference>
<name>A0ABQ0B6N3_9FIRM</name>
<dbReference type="NCBIfam" id="TIGR00124">
    <property type="entry name" value="cit_ly_ligase"/>
    <property type="match status" value="1"/>
</dbReference>
<evidence type="ECO:0000259" key="4">
    <source>
        <dbReference type="PROSITE" id="PS51186"/>
    </source>
</evidence>